<dbReference type="GO" id="GO:0016491">
    <property type="term" value="F:oxidoreductase activity"/>
    <property type="evidence" value="ECO:0007669"/>
    <property type="project" value="UniProtKB-KW"/>
</dbReference>
<dbReference type="Pfam" id="PF01565">
    <property type="entry name" value="FAD_binding_4"/>
    <property type="match status" value="1"/>
</dbReference>
<gene>
    <name evidence="8" type="ORF">BT63DRAFT_305071</name>
</gene>
<dbReference type="OrthoDB" id="9983560at2759"/>
<evidence type="ECO:0000256" key="6">
    <source>
        <dbReference type="SAM" id="SignalP"/>
    </source>
</evidence>
<dbReference type="InterPro" id="IPR012951">
    <property type="entry name" value="BBE"/>
</dbReference>
<dbReference type="Pfam" id="PF08031">
    <property type="entry name" value="BBE"/>
    <property type="match status" value="1"/>
</dbReference>
<feature type="chain" id="PRO_5025621033" evidence="6">
    <location>
        <begin position="19"/>
        <end position="592"/>
    </location>
</feature>
<dbReference type="InterPro" id="IPR006094">
    <property type="entry name" value="Oxid_FAD_bind_N"/>
</dbReference>
<dbReference type="InterPro" id="IPR016166">
    <property type="entry name" value="FAD-bd_PCMH"/>
</dbReference>
<comment type="cofactor">
    <cofactor evidence="1">
        <name>FAD</name>
        <dbReference type="ChEBI" id="CHEBI:57692"/>
    </cofactor>
</comment>
<feature type="signal peptide" evidence="6">
    <location>
        <begin position="1"/>
        <end position="18"/>
    </location>
</feature>
<dbReference type="InterPro" id="IPR016169">
    <property type="entry name" value="FAD-bd_PCMH_sub2"/>
</dbReference>
<name>A0A6A6U7J0_9PEZI</name>
<feature type="domain" description="FAD-binding PCMH-type" evidence="7">
    <location>
        <begin position="52"/>
        <end position="256"/>
    </location>
</feature>
<evidence type="ECO:0000256" key="5">
    <source>
        <dbReference type="ARBA" id="ARBA00023002"/>
    </source>
</evidence>
<evidence type="ECO:0000256" key="3">
    <source>
        <dbReference type="ARBA" id="ARBA00022630"/>
    </source>
</evidence>
<evidence type="ECO:0000313" key="9">
    <source>
        <dbReference type="Proteomes" id="UP000799302"/>
    </source>
</evidence>
<dbReference type="Proteomes" id="UP000799302">
    <property type="component" value="Unassembled WGS sequence"/>
</dbReference>
<dbReference type="PANTHER" id="PTHR42973">
    <property type="entry name" value="BINDING OXIDOREDUCTASE, PUTATIVE (AFU_ORTHOLOGUE AFUA_1G17690)-RELATED"/>
    <property type="match status" value="1"/>
</dbReference>
<dbReference type="GO" id="GO:0071949">
    <property type="term" value="F:FAD binding"/>
    <property type="evidence" value="ECO:0007669"/>
    <property type="project" value="InterPro"/>
</dbReference>
<evidence type="ECO:0000256" key="1">
    <source>
        <dbReference type="ARBA" id="ARBA00001974"/>
    </source>
</evidence>
<dbReference type="Gene3D" id="3.30.465.10">
    <property type="match status" value="2"/>
</dbReference>
<dbReference type="AlphaFoldDB" id="A0A6A6U7J0"/>
<dbReference type="PANTHER" id="PTHR42973:SF39">
    <property type="entry name" value="FAD-BINDING PCMH-TYPE DOMAIN-CONTAINING PROTEIN"/>
    <property type="match status" value="1"/>
</dbReference>
<reference evidence="8" key="1">
    <citation type="journal article" date="2020" name="Stud. Mycol.">
        <title>101 Dothideomycetes genomes: a test case for predicting lifestyles and emergence of pathogens.</title>
        <authorList>
            <person name="Haridas S."/>
            <person name="Albert R."/>
            <person name="Binder M."/>
            <person name="Bloem J."/>
            <person name="Labutti K."/>
            <person name="Salamov A."/>
            <person name="Andreopoulos B."/>
            <person name="Baker S."/>
            <person name="Barry K."/>
            <person name="Bills G."/>
            <person name="Bluhm B."/>
            <person name="Cannon C."/>
            <person name="Castanera R."/>
            <person name="Culley D."/>
            <person name="Daum C."/>
            <person name="Ezra D."/>
            <person name="Gonzalez J."/>
            <person name="Henrissat B."/>
            <person name="Kuo A."/>
            <person name="Liang C."/>
            <person name="Lipzen A."/>
            <person name="Lutzoni F."/>
            <person name="Magnuson J."/>
            <person name="Mondo S."/>
            <person name="Nolan M."/>
            <person name="Ohm R."/>
            <person name="Pangilinan J."/>
            <person name="Park H.-J."/>
            <person name="Ramirez L."/>
            <person name="Alfaro M."/>
            <person name="Sun H."/>
            <person name="Tritt A."/>
            <person name="Yoshinaga Y."/>
            <person name="Zwiers L.-H."/>
            <person name="Turgeon B."/>
            <person name="Goodwin S."/>
            <person name="Spatafora J."/>
            <person name="Crous P."/>
            <person name="Grigoriev I."/>
        </authorList>
    </citation>
    <scope>NUCLEOTIDE SEQUENCE</scope>
    <source>
        <strain evidence="8">CBS 115976</strain>
    </source>
</reference>
<evidence type="ECO:0000259" key="7">
    <source>
        <dbReference type="PROSITE" id="PS51387"/>
    </source>
</evidence>
<keyword evidence="9" id="KW-1185">Reference proteome</keyword>
<sequence length="592" mass="63425">MCCSRVVVCWLLISSALAALAASAPEGCKKLSVDSDWPSVDVWNTELKGNEPRGPQKSWTAPDYTFEASRVPHVQTAVKFAAKHNVRLSVINSGHDYVARNDAPSGIRLSVTDLKGIRILESFQPTPKGAESVDKTTKVNTIKPIAGKQAAVTIGAGITIDELNKALKPSNLYAIGAAHGSVSVAGGWAQSGGHAPLSSYYGLGVDQVLEYKVVTANGSLVIANPTNNQDLFWALRGGGPSTFGVVVEATVKVHPFPKIISYSFWLNTTDYDDTHSIFTPAAYLFSQLPRLNKENGIQGYYYIHRNALSANWLIPNEFANASAIIAAMDPIIAKMTAMPGINAKSLIKIPPTVLNTTALGSLQSGDGGQSSSIPPKPPAHLVRRHGPGEMRAMAKGNIAMDSRLLGADELTHPDLAKALEKAIGTLPNAQLRNHLTGGGAVLKNDPNTSVLPAWRKTYVHMIAAAAAGEPNLQAMRDISPNMGAYVNEASVKNPNWKHDFWGANYAKLAELKTKWDPDFVFYVTPGINADLMEVKEGRLCRVKGAPAKLAQDMAPKSDNANEGEHEKARTSWPLLYMGKGVPPKMVAGAKGM</sequence>
<dbReference type="PROSITE" id="PS51387">
    <property type="entry name" value="FAD_PCMH"/>
    <property type="match status" value="1"/>
</dbReference>
<proteinExistence type="inferred from homology"/>
<dbReference type="SUPFAM" id="SSF56176">
    <property type="entry name" value="FAD-binding/transporter-associated domain-like"/>
    <property type="match status" value="1"/>
</dbReference>
<accession>A0A6A6U7J0</accession>
<evidence type="ECO:0000313" key="8">
    <source>
        <dbReference type="EMBL" id="KAF2667920.1"/>
    </source>
</evidence>
<comment type="similarity">
    <text evidence="2">Belongs to the oxygen-dependent FAD-linked oxidoreductase family.</text>
</comment>
<evidence type="ECO:0000256" key="2">
    <source>
        <dbReference type="ARBA" id="ARBA00005466"/>
    </source>
</evidence>
<organism evidence="8 9">
    <name type="scientific">Microthyrium microscopicum</name>
    <dbReference type="NCBI Taxonomy" id="703497"/>
    <lineage>
        <taxon>Eukaryota</taxon>
        <taxon>Fungi</taxon>
        <taxon>Dikarya</taxon>
        <taxon>Ascomycota</taxon>
        <taxon>Pezizomycotina</taxon>
        <taxon>Dothideomycetes</taxon>
        <taxon>Dothideomycetes incertae sedis</taxon>
        <taxon>Microthyriales</taxon>
        <taxon>Microthyriaceae</taxon>
        <taxon>Microthyrium</taxon>
    </lineage>
</organism>
<protein>
    <submittedName>
        <fullName evidence="8">FAD-binding domain-containing protein</fullName>
    </submittedName>
</protein>
<keyword evidence="5" id="KW-0560">Oxidoreductase</keyword>
<dbReference type="EMBL" id="MU004237">
    <property type="protein sequence ID" value="KAF2667920.1"/>
    <property type="molecule type" value="Genomic_DNA"/>
</dbReference>
<keyword evidence="6" id="KW-0732">Signal</keyword>
<keyword evidence="3" id="KW-0285">Flavoprotein</keyword>
<dbReference type="InterPro" id="IPR050416">
    <property type="entry name" value="FAD-linked_Oxidoreductase"/>
</dbReference>
<keyword evidence="4" id="KW-0274">FAD</keyword>
<dbReference type="InterPro" id="IPR036318">
    <property type="entry name" value="FAD-bd_PCMH-like_sf"/>
</dbReference>
<evidence type="ECO:0000256" key="4">
    <source>
        <dbReference type="ARBA" id="ARBA00022827"/>
    </source>
</evidence>